<sequence>MKNKKVFVVTGGSGVLGMEICRHLCKQGHDVALLSKDEEKLKEAVVQLKEITNGKVMGVTANVLDKYSLLQAKALIDEELGSCEVLINAAGGNHPDGTAATPYLQEEDLDSEVKTFYDMTTEGLRFVSDLNFLGTLLPVQVFTKDMIGVEGCSVLNVSSMSAFSPLTKIPAYSAAKASINNFTQWLAVYLSRVNIRVNAIAPGFFLTDQNRTLLTNQEGGLTDRGEQIIAHTPMQRFGRPEDLIGVVDWLCGDQAAFVTGVVVPVDGGFSAYSGV</sequence>
<evidence type="ECO:0000313" key="4">
    <source>
        <dbReference type="EMBL" id="GAA4825136.1"/>
    </source>
</evidence>
<dbReference type="NCBIfam" id="NF006132">
    <property type="entry name" value="PRK08277.1"/>
    <property type="match status" value="1"/>
</dbReference>
<comment type="caution">
    <text evidence="4">The sequence shown here is derived from an EMBL/GenBank/DDBJ whole genome shotgun (WGS) entry which is preliminary data.</text>
</comment>
<dbReference type="InterPro" id="IPR020904">
    <property type="entry name" value="Sc_DH/Rdtase_CS"/>
</dbReference>
<reference evidence="5" key="1">
    <citation type="journal article" date="2019" name="Int. J. Syst. Evol. Microbiol.">
        <title>The Global Catalogue of Microorganisms (GCM) 10K type strain sequencing project: providing services to taxonomists for standard genome sequencing and annotation.</title>
        <authorList>
            <consortium name="The Broad Institute Genomics Platform"/>
            <consortium name="The Broad Institute Genome Sequencing Center for Infectious Disease"/>
            <person name="Wu L."/>
            <person name="Ma J."/>
        </authorList>
    </citation>
    <scope>NUCLEOTIDE SEQUENCE [LARGE SCALE GENOMIC DNA]</scope>
    <source>
        <strain evidence="5">JCM 18326</strain>
    </source>
</reference>
<dbReference type="PROSITE" id="PS00061">
    <property type="entry name" value="ADH_SHORT"/>
    <property type="match status" value="1"/>
</dbReference>
<dbReference type="SUPFAM" id="SSF51735">
    <property type="entry name" value="NAD(P)-binding Rossmann-fold domains"/>
    <property type="match status" value="1"/>
</dbReference>
<dbReference type="PANTHER" id="PTHR42760">
    <property type="entry name" value="SHORT-CHAIN DEHYDROGENASES/REDUCTASES FAMILY MEMBER"/>
    <property type="match status" value="1"/>
</dbReference>
<dbReference type="Pfam" id="PF00106">
    <property type="entry name" value="adh_short"/>
    <property type="match status" value="1"/>
</dbReference>
<dbReference type="PANTHER" id="PTHR42760:SF115">
    <property type="entry name" value="3-OXOACYL-[ACYL-CARRIER-PROTEIN] REDUCTASE FABG"/>
    <property type="match status" value="1"/>
</dbReference>
<name>A0ABP9D5I5_9BACT</name>
<proteinExistence type="inferred from homology"/>
<evidence type="ECO:0000313" key="5">
    <source>
        <dbReference type="Proteomes" id="UP001500298"/>
    </source>
</evidence>
<organism evidence="4 5">
    <name type="scientific">Algivirga pacifica</name>
    <dbReference type="NCBI Taxonomy" id="1162670"/>
    <lineage>
        <taxon>Bacteria</taxon>
        <taxon>Pseudomonadati</taxon>
        <taxon>Bacteroidota</taxon>
        <taxon>Cytophagia</taxon>
        <taxon>Cytophagales</taxon>
        <taxon>Flammeovirgaceae</taxon>
        <taxon>Algivirga</taxon>
    </lineage>
</organism>
<evidence type="ECO:0000256" key="1">
    <source>
        <dbReference type="ARBA" id="ARBA00006484"/>
    </source>
</evidence>
<evidence type="ECO:0000256" key="3">
    <source>
        <dbReference type="RuleBase" id="RU000363"/>
    </source>
</evidence>
<accession>A0ABP9D5I5</accession>
<dbReference type="Proteomes" id="UP001500298">
    <property type="component" value="Unassembled WGS sequence"/>
</dbReference>
<dbReference type="PRINTS" id="PR00081">
    <property type="entry name" value="GDHRDH"/>
</dbReference>
<keyword evidence="5" id="KW-1185">Reference proteome</keyword>
<dbReference type="InterPro" id="IPR002347">
    <property type="entry name" value="SDR_fam"/>
</dbReference>
<dbReference type="RefSeq" id="WP_345369227.1">
    <property type="nucleotide sequence ID" value="NZ_BAABJX010000015.1"/>
</dbReference>
<dbReference type="EMBL" id="BAABJX010000015">
    <property type="protein sequence ID" value="GAA4825136.1"/>
    <property type="molecule type" value="Genomic_DNA"/>
</dbReference>
<comment type="similarity">
    <text evidence="1 3">Belongs to the short-chain dehydrogenases/reductases (SDR) family.</text>
</comment>
<evidence type="ECO:0000256" key="2">
    <source>
        <dbReference type="ARBA" id="ARBA00023002"/>
    </source>
</evidence>
<keyword evidence="2" id="KW-0560">Oxidoreductase</keyword>
<protein>
    <submittedName>
        <fullName evidence="4">SDR family oxidoreductase</fullName>
    </submittedName>
</protein>
<dbReference type="PRINTS" id="PR00080">
    <property type="entry name" value="SDRFAMILY"/>
</dbReference>
<dbReference type="InterPro" id="IPR036291">
    <property type="entry name" value="NAD(P)-bd_dom_sf"/>
</dbReference>
<dbReference type="Gene3D" id="3.40.50.720">
    <property type="entry name" value="NAD(P)-binding Rossmann-like Domain"/>
    <property type="match status" value="1"/>
</dbReference>
<gene>
    <name evidence="4" type="ORF">GCM10023331_06950</name>
</gene>